<sequence>MIRRWWSAIRGLDRFTRILLFATCALAGIAIVTSIEIQSTQREIADISNYNLSYVYARNQVEILRLRAAIGDAMLEGGNPAAARLRWAIVKGRVSTIPAAYGPVAVPEAAAARRHLEETLDSIAPLLASLQDPGTGARALRRLDALADEFTRLTALTNVRQSSLTEREQALLAATMTWLSASILALCCIGLALLALVFRQKRHLKEMAATDVLTGLPNRVAINAWRPVNARSVAVALAVIDVDRFKEVNDTLGHASGDDLLRRLGSVLREEAGGDALAVRLGGDEFVVIFTGADAWKRVEGRTAAIEAGFRTACKDTEFAWATLSIGMALGQAATPADLEALITQADGAMYAAKRGGRQSRGAVAAREADAAKAPLAPEIDPSLNGGALVRRTG</sequence>
<keyword evidence="3" id="KW-1133">Transmembrane helix</keyword>
<dbReference type="EC" id="2.7.7.65" evidence="1"/>
<evidence type="ECO:0000256" key="3">
    <source>
        <dbReference type="SAM" id="Phobius"/>
    </source>
</evidence>
<organism evidence="5 6">
    <name type="scientific">Jiella sonneratiae</name>
    <dbReference type="NCBI Taxonomy" id="2816856"/>
    <lineage>
        <taxon>Bacteria</taxon>
        <taxon>Pseudomonadati</taxon>
        <taxon>Pseudomonadota</taxon>
        <taxon>Alphaproteobacteria</taxon>
        <taxon>Hyphomicrobiales</taxon>
        <taxon>Aurantimonadaceae</taxon>
        <taxon>Jiella</taxon>
    </lineage>
</organism>
<dbReference type="Gene3D" id="3.30.70.270">
    <property type="match status" value="1"/>
</dbReference>
<dbReference type="CDD" id="cd01949">
    <property type="entry name" value="GGDEF"/>
    <property type="match status" value="1"/>
</dbReference>
<evidence type="ECO:0000256" key="1">
    <source>
        <dbReference type="ARBA" id="ARBA00012528"/>
    </source>
</evidence>
<reference evidence="5 6" key="1">
    <citation type="submission" date="2021-03" db="EMBL/GenBank/DDBJ databases">
        <title>Whole genome sequence of Jiella sp. MQZ13P-4.</title>
        <authorList>
            <person name="Tuo L."/>
        </authorList>
    </citation>
    <scope>NUCLEOTIDE SEQUENCE [LARGE SCALE GENOMIC DNA]</scope>
    <source>
        <strain evidence="5 6">MQZ13P-4</strain>
    </source>
</reference>
<feature type="domain" description="GGDEF" evidence="4">
    <location>
        <begin position="233"/>
        <end position="366"/>
    </location>
</feature>
<dbReference type="SUPFAM" id="SSF55073">
    <property type="entry name" value="Nucleotide cyclase"/>
    <property type="match status" value="1"/>
</dbReference>
<protein>
    <recommendedName>
        <fullName evidence="1">diguanylate cyclase</fullName>
        <ecNumber evidence="1">2.7.7.65</ecNumber>
    </recommendedName>
</protein>
<dbReference type="RefSeq" id="WP_207352292.1">
    <property type="nucleotide sequence ID" value="NZ_JAFMPY010000024.1"/>
</dbReference>
<evidence type="ECO:0000313" key="6">
    <source>
        <dbReference type="Proteomes" id="UP000664288"/>
    </source>
</evidence>
<gene>
    <name evidence="5" type="ORF">J1C47_18580</name>
</gene>
<dbReference type="Pfam" id="PF00990">
    <property type="entry name" value="GGDEF"/>
    <property type="match status" value="1"/>
</dbReference>
<keyword evidence="6" id="KW-1185">Reference proteome</keyword>
<keyword evidence="3" id="KW-0812">Transmembrane</keyword>
<dbReference type="NCBIfam" id="TIGR00254">
    <property type="entry name" value="GGDEF"/>
    <property type="match status" value="1"/>
</dbReference>
<feature type="transmembrane region" description="Helical" evidence="3">
    <location>
        <begin position="170"/>
        <end position="198"/>
    </location>
</feature>
<dbReference type="PANTHER" id="PTHR45138:SF9">
    <property type="entry name" value="DIGUANYLATE CYCLASE DGCM-RELATED"/>
    <property type="match status" value="1"/>
</dbReference>
<comment type="caution">
    <text evidence="5">The sequence shown here is derived from an EMBL/GenBank/DDBJ whole genome shotgun (WGS) entry which is preliminary data.</text>
</comment>
<dbReference type="SMART" id="SM00267">
    <property type="entry name" value="GGDEF"/>
    <property type="match status" value="1"/>
</dbReference>
<name>A0ABS3J7N5_9HYPH</name>
<evidence type="ECO:0000256" key="2">
    <source>
        <dbReference type="ARBA" id="ARBA00034247"/>
    </source>
</evidence>
<accession>A0ABS3J7N5</accession>
<evidence type="ECO:0000259" key="4">
    <source>
        <dbReference type="PROSITE" id="PS50887"/>
    </source>
</evidence>
<dbReference type="InterPro" id="IPR029787">
    <property type="entry name" value="Nucleotide_cyclase"/>
</dbReference>
<proteinExistence type="predicted"/>
<dbReference type="InterPro" id="IPR000160">
    <property type="entry name" value="GGDEF_dom"/>
</dbReference>
<evidence type="ECO:0000313" key="5">
    <source>
        <dbReference type="EMBL" id="MBO0905655.1"/>
    </source>
</evidence>
<comment type="catalytic activity">
    <reaction evidence="2">
        <text>2 GTP = 3',3'-c-di-GMP + 2 diphosphate</text>
        <dbReference type="Rhea" id="RHEA:24898"/>
        <dbReference type="ChEBI" id="CHEBI:33019"/>
        <dbReference type="ChEBI" id="CHEBI:37565"/>
        <dbReference type="ChEBI" id="CHEBI:58805"/>
        <dbReference type="EC" id="2.7.7.65"/>
    </reaction>
</comment>
<dbReference type="EMBL" id="JAFMPY010000024">
    <property type="protein sequence ID" value="MBO0905655.1"/>
    <property type="molecule type" value="Genomic_DNA"/>
</dbReference>
<dbReference type="Proteomes" id="UP000664288">
    <property type="component" value="Unassembled WGS sequence"/>
</dbReference>
<dbReference type="InterPro" id="IPR050469">
    <property type="entry name" value="Diguanylate_Cyclase"/>
</dbReference>
<dbReference type="PANTHER" id="PTHR45138">
    <property type="entry name" value="REGULATORY COMPONENTS OF SENSORY TRANSDUCTION SYSTEM"/>
    <property type="match status" value="1"/>
</dbReference>
<dbReference type="InterPro" id="IPR043128">
    <property type="entry name" value="Rev_trsase/Diguanyl_cyclase"/>
</dbReference>
<keyword evidence="3" id="KW-0472">Membrane</keyword>
<dbReference type="PROSITE" id="PS50887">
    <property type="entry name" value="GGDEF"/>
    <property type="match status" value="1"/>
</dbReference>